<keyword evidence="2" id="KW-0732">Signal</keyword>
<protein>
    <submittedName>
        <fullName evidence="3">Uncharacterized protein</fullName>
    </submittedName>
</protein>
<keyword evidence="1" id="KW-0472">Membrane</keyword>
<evidence type="ECO:0000313" key="4">
    <source>
        <dbReference type="Proteomes" id="UP000515512"/>
    </source>
</evidence>
<feature type="chain" id="PRO_5027604065" evidence="2">
    <location>
        <begin position="30"/>
        <end position="121"/>
    </location>
</feature>
<accession>A0A7D7A1I7</accession>
<name>A0A7D7A1I7_9NOCA</name>
<keyword evidence="1" id="KW-1133">Transmembrane helix</keyword>
<keyword evidence="1" id="KW-0812">Transmembrane</keyword>
<proteinExistence type="predicted"/>
<feature type="transmembrane region" description="Helical" evidence="1">
    <location>
        <begin position="89"/>
        <end position="112"/>
    </location>
</feature>
<keyword evidence="4" id="KW-1185">Reference proteome</keyword>
<sequence length="121" mass="11182">MMFRKPLAITLLTAALATGAGAAAATASAAPLNLEPVATDPNAQNHDPLANGAAAGAGIGAAAGAGVGALMTSPLLIIPGIGSAAVGSAALSGAINWGIIGTVVGLATGAIAPDAVPQVLP</sequence>
<evidence type="ECO:0000313" key="3">
    <source>
        <dbReference type="EMBL" id="QLY33669.1"/>
    </source>
</evidence>
<dbReference type="KEGG" id="nhu:H0264_16810"/>
<dbReference type="AlphaFoldDB" id="A0A7D7A1I7"/>
<evidence type="ECO:0000256" key="1">
    <source>
        <dbReference type="SAM" id="Phobius"/>
    </source>
</evidence>
<dbReference type="EMBL" id="CP059399">
    <property type="protein sequence ID" value="QLY33669.1"/>
    <property type="molecule type" value="Genomic_DNA"/>
</dbReference>
<feature type="signal peptide" evidence="2">
    <location>
        <begin position="1"/>
        <end position="29"/>
    </location>
</feature>
<reference evidence="3 4" key="1">
    <citation type="submission" date="2020-07" db="EMBL/GenBank/DDBJ databases">
        <authorList>
            <person name="Zhuang K."/>
            <person name="Ran Y."/>
        </authorList>
    </citation>
    <scope>NUCLEOTIDE SEQUENCE [LARGE SCALE GENOMIC DNA]</scope>
    <source>
        <strain evidence="3 4">WCH-YHL-001</strain>
    </source>
</reference>
<evidence type="ECO:0000256" key="2">
    <source>
        <dbReference type="SAM" id="SignalP"/>
    </source>
</evidence>
<dbReference type="RefSeq" id="WP_181584833.1">
    <property type="nucleotide sequence ID" value="NZ_CP059399.1"/>
</dbReference>
<organism evidence="3 4">
    <name type="scientific">Nocardia huaxiensis</name>
    <dbReference type="NCBI Taxonomy" id="2755382"/>
    <lineage>
        <taxon>Bacteria</taxon>
        <taxon>Bacillati</taxon>
        <taxon>Actinomycetota</taxon>
        <taxon>Actinomycetes</taxon>
        <taxon>Mycobacteriales</taxon>
        <taxon>Nocardiaceae</taxon>
        <taxon>Nocardia</taxon>
    </lineage>
</organism>
<dbReference type="Proteomes" id="UP000515512">
    <property type="component" value="Chromosome"/>
</dbReference>
<gene>
    <name evidence="3" type="ORF">H0264_16810</name>
</gene>
<feature type="transmembrane region" description="Helical" evidence="1">
    <location>
        <begin position="53"/>
        <end position="77"/>
    </location>
</feature>